<evidence type="ECO:0000256" key="1">
    <source>
        <dbReference type="SAM" id="Phobius"/>
    </source>
</evidence>
<name>V5WE84_9SPIO</name>
<evidence type="ECO:0000313" key="2">
    <source>
        <dbReference type="EMBL" id="AHC13950.1"/>
    </source>
</evidence>
<dbReference type="HOGENOM" id="CLU_1721055_0_0_12"/>
<dbReference type="KEGG" id="slr:L21SP2_0518"/>
<feature type="transmembrane region" description="Helical" evidence="1">
    <location>
        <begin position="92"/>
        <end position="110"/>
    </location>
</feature>
<reference evidence="2 3" key="1">
    <citation type="journal article" date="2015" name="Stand. Genomic Sci.">
        <title>Complete genome sequence and description of Salinispira pacifica gen. nov., sp. nov., a novel spirochaete isolated form a hypersaline microbial mat.</title>
        <authorList>
            <person name="Ben Hania W."/>
            <person name="Joseph M."/>
            <person name="Schumann P."/>
            <person name="Bunk B."/>
            <person name="Fiebig A."/>
            <person name="Sproer C."/>
            <person name="Klenk H.P."/>
            <person name="Fardeau M.L."/>
            <person name="Spring S."/>
        </authorList>
    </citation>
    <scope>NUCLEOTIDE SEQUENCE [LARGE SCALE GENOMIC DNA]</scope>
    <source>
        <strain evidence="2 3">L21-RPul-D2</strain>
    </source>
</reference>
<dbReference type="Proteomes" id="UP000018680">
    <property type="component" value="Chromosome"/>
</dbReference>
<keyword evidence="3" id="KW-1185">Reference proteome</keyword>
<dbReference type="Pfam" id="PF16316">
    <property type="entry name" value="DUF4956"/>
    <property type="match status" value="1"/>
</dbReference>
<keyword evidence="1" id="KW-0472">Membrane</keyword>
<evidence type="ECO:0000313" key="3">
    <source>
        <dbReference type="Proteomes" id="UP000018680"/>
    </source>
</evidence>
<dbReference type="AlphaFoldDB" id="V5WE84"/>
<keyword evidence="1" id="KW-0812">Transmembrane</keyword>
<keyword evidence="1" id="KW-1133">Transmembrane helix</keyword>
<dbReference type="EMBL" id="CP006939">
    <property type="protein sequence ID" value="AHC13950.1"/>
    <property type="molecule type" value="Genomic_DNA"/>
</dbReference>
<sequence>MFFHDNPLFLQLLLRFVIDISVISVLVFLIFFRHSRRRKSFFSFVVFNIVIFFTASFLSRVQIDTAFAFGIFAVLSVLRYRTRPIAMKEMTYLFVSIILGVLNSTLTSGLHILEILLANISILGSIYLMEAISWQLKIKRQSEEEAEQNLQV</sequence>
<organism evidence="2 3">
    <name type="scientific">Salinispira pacifica</name>
    <dbReference type="NCBI Taxonomy" id="1307761"/>
    <lineage>
        <taxon>Bacteria</taxon>
        <taxon>Pseudomonadati</taxon>
        <taxon>Spirochaetota</taxon>
        <taxon>Spirochaetia</taxon>
        <taxon>Spirochaetales</taxon>
        <taxon>Spirochaetaceae</taxon>
        <taxon>Salinispira</taxon>
    </lineage>
</organism>
<dbReference type="RefSeq" id="WP_024266882.1">
    <property type="nucleotide sequence ID" value="NC_023035.1"/>
</dbReference>
<gene>
    <name evidence="2" type="ORF">L21SP2_0518</name>
</gene>
<dbReference type="InterPro" id="IPR032531">
    <property type="entry name" value="DUF4956"/>
</dbReference>
<protein>
    <recommendedName>
        <fullName evidence="4">DUF4956 domain-containing protein</fullName>
    </recommendedName>
</protein>
<feature type="transmembrane region" description="Helical" evidence="1">
    <location>
        <begin position="65"/>
        <end position="80"/>
    </location>
</feature>
<accession>V5WE84</accession>
<feature type="transmembrane region" description="Helical" evidence="1">
    <location>
        <begin position="41"/>
        <end position="59"/>
    </location>
</feature>
<proteinExistence type="predicted"/>
<evidence type="ECO:0008006" key="4">
    <source>
        <dbReference type="Google" id="ProtNLM"/>
    </source>
</evidence>
<feature type="transmembrane region" description="Helical" evidence="1">
    <location>
        <begin position="12"/>
        <end position="32"/>
    </location>
</feature>
<dbReference type="OrthoDB" id="154078at2"/>
<dbReference type="STRING" id="1307761.L21SP2_0518"/>